<dbReference type="RefSeq" id="WP_011998198.1">
    <property type="nucleotide sequence ID" value="NC_009776.1"/>
</dbReference>
<dbReference type="Gene3D" id="2.170.190.11">
    <property type="entry name" value="Molybdopterin biosynthesis moea protein, domain 3"/>
    <property type="match status" value="1"/>
</dbReference>
<dbReference type="HOGENOM" id="CLU_010186_3_0_2"/>
<name>A8A8U4_IGNH4</name>
<dbReference type="NCBIfam" id="NF045515">
    <property type="entry name" value="Glp_gephyrin"/>
    <property type="match status" value="1"/>
</dbReference>
<sequence length="584" mass="63760">MKKERKVFKELLPPDEAMRRLEERVPPTPPEAEEVPIEEALGFYLAEDVKSPINLPPYPRSAADGYAVRARSTWGASEDEPVELRVVGEVRVGEAPGFELKEGEAAEVDTGSALPPGADAVVMIEYVKEVGDKILVYKSVVPGENVLWPATDVYSGQPLWKRGTRVDSRVIASLASVGIRKVRVWRPKVYLISTGSELVEPGKPLETGKIYDVNTYSLQARLREEGFVPIVHGVVPDDKEEIKKAILEGVEKADVVVTTGSTSAGPADFVYRAVGEVGEVLVHGLAFKPGKPVMLGVVKGKPVFGLAGHPDSAYFNLERLVIPYLRKMVKADERSQSSTKAVAATSFVGAKGRRTHVPVSLLTDGSRWFAFPASHSDHAMVSYSKADGYIVIPETRRAPVEPGEEVEVWLFKDPSYKGAIVGDTDVAVDAVVERLDYPPKMLPLGSYSGAYASKMSLRSVWISPEAVGKEVEVEVVAVGRGERVGVPHKSSFLYPFFSKFLEVEGISREELQKRFVRVTMPTPQALASAVASGEVDAAITTRNAAEALGLDWRPLSKAKLYIGWTEDHAELGREVLNEFLRRGG</sequence>
<dbReference type="PhylomeDB" id="A8A8U4"/>
<dbReference type="Gene3D" id="3.40.980.10">
    <property type="entry name" value="MoaB/Mog-like domain"/>
    <property type="match status" value="1"/>
</dbReference>
<dbReference type="AlphaFoldDB" id="A8A8U4"/>
<evidence type="ECO:0000313" key="11">
    <source>
        <dbReference type="EMBL" id="ABU81346.1"/>
    </source>
</evidence>
<feature type="domain" description="MoaB/Mog" evidence="10">
    <location>
        <begin position="190"/>
        <end position="327"/>
    </location>
</feature>
<evidence type="ECO:0000256" key="3">
    <source>
        <dbReference type="ARBA" id="ARBA00013269"/>
    </source>
</evidence>
<keyword evidence="6" id="KW-0479">Metal-binding</keyword>
<comment type="pathway">
    <text evidence="2">Cofactor biosynthesis; molybdopterin biosynthesis.</text>
</comment>
<dbReference type="GeneID" id="5562023"/>
<evidence type="ECO:0000256" key="7">
    <source>
        <dbReference type="ARBA" id="ARBA00022842"/>
    </source>
</evidence>
<dbReference type="Pfam" id="PF00994">
    <property type="entry name" value="MoCF_biosynth"/>
    <property type="match status" value="1"/>
</dbReference>
<dbReference type="SUPFAM" id="SSF63867">
    <property type="entry name" value="MoeA C-terminal domain-like"/>
    <property type="match status" value="1"/>
</dbReference>
<evidence type="ECO:0000256" key="6">
    <source>
        <dbReference type="ARBA" id="ARBA00022723"/>
    </source>
</evidence>
<dbReference type="PROSITE" id="PS01079">
    <property type="entry name" value="MOCF_BIOSYNTHESIS_2"/>
    <property type="match status" value="1"/>
</dbReference>
<dbReference type="GO" id="GO:0046872">
    <property type="term" value="F:metal ion binding"/>
    <property type="evidence" value="ECO:0007669"/>
    <property type="project" value="UniProtKB-KW"/>
</dbReference>
<dbReference type="PANTHER" id="PTHR10192:SF5">
    <property type="entry name" value="GEPHYRIN"/>
    <property type="match status" value="1"/>
</dbReference>
<accession>A8A8U4</accession>
<keyword evidence="12" id="KW-1185">Reference proteome</keyword>
<dbReference type="Gene3D" id="3.90.105.10">
    <property type="entry name" value="Molybdopterin biosynthesis moea protein, domain 2"/>
    <property type="match status" value="1"/>
</dbReference>
<dbReference type="InterPro" id="IPR036425">
    <property type="entry name" value="MoaB/Mog-like_dom_sf"/>
</dbReference>
<dbReference type="Proteomes" id="UP000000262">
    <property type="component" value="Chromosome"/>
</dbReference>
<protein>
    <recommendedName>
        <fullName evidence="3">molybdopterin molybdotransferase</fullName>
        <ecNumber evidence="3">2.10.1.1</ecNumber>
    </recommendedName>
</protein>
<dbReference type="SMART" id="SM00852">
    <property type="entry name" value="MoCF_biosynth"/>
    <property type="match status" value="1"/>
</dbReference>
<dbReference type="GO" id="GO:0061599">
    <property type="term" value="F:molybdopterin molybdotransferase activity"/>
    <property type="evidence" value="ECO:0007669"/>
    <property type="project" value="UniProtKB-EC"/>
</dbReference>
<proteinExistence type="predicted"/>
<dbReference type="InterPro" id="IPR001453">
    <property type="entry name" value="MoaB/Mog_dom"/>
</dbReference>
<dbReference type="InterPro" id="IPR008284">
    <property type="entry name" value="MoCF_biosynth_CS"/>
</dbReference>
<dbReference type="Pfam" id="PF03454">
    <property type="entry name" value="MoeA_C"/>
    <property type="match status" value="1"/>
</dbReference>
<gene>
    <name evidence="11" type="ordered locus">Igni_0162</name>
</gene>
<dbReference type="InterPro" id="IPR036135">
    <property type="entry name" value="MoeA_linker/N_sf"/>
</dbReference>
<reference evidence="11 12" key="1">
    <citation type="journal article" date="2008" name="Genome Biol.">
        <title>A genomic analysis of the archaeal system Ignicoccus hospitalis-Nanoarchaeum equitans.</title>
        <authorList>
            <person name="Podar M."/>
            <person name="Anderson I."/>
            <person name="Makarova K.S."/>
            <person name="Elkins J.G."/>
            <person name="Ivanova N."/>
            <person name="Wall M.A."/>
            <person name="Lykidis A."/>
            <person name="Mavromatis K."/>
            <person name="Sun H."/>
            <person name="Hudson M.E."/>
            <person name="Chen W."/>
            <person name="Deciu C."/>
            <person name="Hutchison D."/>
            <person name="Eads J.R."/>
            <person name="Anderson A."/>
            <person name="Fernandes F."/>
            <person name="Szeto E."/>
            <person name="Lapidus A."/>
            <person name="Kyrpides N.C."/>
            <person name="Saier M.H.Jr."/>
            <person name="Richardson P.M."/>
            <person name="Rachel R."/>
            <person name="Huber H."/>
            <person name="Eisen J.A."/>
            <person name="Koonin E.V."/>
            <person name="Keller M."/>
            <person name="Stetter K.O."/>
        </authorList>
    </citation>
    <scope>NUCLEOTIDE SEQUENCE [LARGE SCALE GENOMIC DNA]</scope>
    <source>
        <strain evidence="12">KIN4/I / DSM 18386 / JCM 14125</strain>
    </source>
</reference>
<comment type="cofactor">
    <cofactor evidence="1">
        <name>Mg(2+)</name>
        <dbReference type="ChEBI" id="CHEBI:18420"/>
    </cofactor>
</comment>
<evidence type="ECO:0000256" key="5">
    <source>
        <dbReference type="ARBA" id="ARBA00022679"/>
    </source>
</evidence>
<dbReference type="NCBIfam" id="TIGR00177">
    <property type="entry name" value="molyb_syn"/>
    <property type="match status" value="1"/>
</dbReference>
<dbReference type="InterPro" id="IPR038987">
    <property type="entry name" value="MoeA-like"/>
</dbReference>
<evidence type="ECO:0000259" key="10">
    <source>
        <dbReference type="SMART" id="SM00852"/>
    </source>
</evidence>
<keyword evidence="8" id="KW-0501">Molybdenum cofactor biosynthesis</keyword>
<evidence type="ECO:0000256" key="1">
    <source>
        <dbReference type="ARBA" id="ARBA00001946"/>
    </source>
</evidence>
<dbReference type="EMBL" id="CP000816">
    <property type="protein sequence ID" value="ABU81346.1"/>
    <property type="molecule type" value="Genomic_DNA"/>
</dbReference>
<dbReference type="eggNOG" id="arCOG00217">
    <property type="taxonomic scope" value="Archaea"/>
</dbReference>
<dbReference type="UniPathway" id="UPA00344"/>
<dbReference type="InterPro" id="IPR005110">
    <property type="entry name" value="MoeA_linker/N"/>
</dbReference>
<dbReference type="InterPro" id="IPR005111">
    <property type="entry name" value="MoeA_C_domain_IV"/>
</dbReference>
<dbReference type="GO" id="GO:0006777">
    <property type="term" value="P:Mo-molybdopterin cofactor biosynthetic process"/>
    <property type="evidence" value="ECO:0007669"/>
    <property type="project" value="UniProtKB-KW"/>
</dbReference>
<evidence type="ECO:0000313" key="12">
    <source>
        <dbReference type="Proteomes" id="UP000000262"/>
    </source>
</evidence>
<dbReference type="InterPro" id="IPR036688">
    <property type="entry name" value="MoeA_C_domain_IV_sf"/>
</dbReference>
<evidence type="ECO:0000256" key="8">
    <source>
        <dbReference type="ARBA" id="ARBA00023150"/>
    </source>
</evidence>
<evidence type="ECO:0000256" key="2">
    <source>
        <dbReference type="ARBA" id="ARBA00005046"/>
    </source>
</evidence>
<dbReference type="PANTHER" id="PTHR10192">
    <property type="entry name" value="MOLYBDOPTERIN BIOSYNTHESIS PROTEIN"/>
    <property type="match status" value="1"/>
</dbReference>
<dbReference type="FunFam" id="3.40.980.10:FF:000004">
    <property type="entry name" value="Molybdopterin molybdenumtransferase"/>
    <property type="match status" value="1"/>
</dbReference>
<dbReference type="GO" id="GO:0005737">
    <property type="term" value="C:cytoplasm"/>
    <property type="evidence" value="ECO:0007669"/>
    <property type="project" value="TreeGrafter"/>
</dbReference>
<dbReference type="Gene3D" id="2.40.340.10">
    <property type="entry name" value="MoeA, C-terminal, domain IV"/>
    <property type="match status" value="1"/>
</dbReference>
<dbReference type="OrthoDB" id="31371at2157"/>
<comment type="catalytic activity">
    <reaction evidence="9">
        <text>adenylyl-molybdopterin + molybdate = Mo-molybdopterin + AMP + H(+)</text>
        <dbReference type="Rhea" id="RHEA:35047"/>
        <dbReference type="ChEBI" id="CHEBI:15378"/>
        <dbReference type="ChEBI" id="CHEBI:36264"/>
        <dbReference type="ChEBI" id="CHEBI:62727"/>
        <dbReference type="ChEBI" id="CHEBI:71302"/>
        <dbReference type="ChEBI" id="CHEBI:456215"/>
        <dbReference type="EC" id="2.10.1.1"/>
    </reaction>
</comment>
<evidence type="ECO:0000256" key="9">
    <source>
        <dbReference type="ARBA" id="ARBA00047317"/>
    </source>
</evidence>
<keyword evidence="5" id="KW-0808">Transferase</keyword>
<dbReference type="EC" id="2.10.1.1" evidence="3"/>
<keyword evidence="4" id="KW-0500">Molybdenum</keyword>
<dbReference type="KEGG" id="iho:Igni_0162"/>
<dbReference type="Pfam" id="PF03453">
    <property type="entry name" value="MoeA_N"/>
    <property type="match status" value="1"/>
</dbReference>
<dbReference type="SUPFAM" id="SSF63882">
    <property type="entry name" value="MoeA N-terminal region -like"/>
    <property type="match status" value="1"/>
</dbReference>
<dbReference type="STRING" id="453591.Igni_0162"/>
<dbReference type="CDD" id="cd00887">
    <property type="entry name" value="MoeA"/>
    <property type="match status" value="1"/>
</dbReference>
<evidence type="ECO:0000256" key="4">
    <source>
        <dbReference type="ARBA" id="ARBA00022505"/>
    </source>
</evidence>
<keyword evidence="7" id="KW-0460">Magnesium</keyword>
<dbReference type="SUPFAM" id="SSF53218">
    <property type="entry name" value="Molybdenum cofactor biosynthesis proteins"/>
    <property type="match status" value="1"/>
</dbReference>
<organism evidence="11 12">
    <name type="scientific">Ignicoccus hospitalis (strain KIN4/I / DSM 18386 / JCM 14125)</name>
    <dbReference type="NCBI Taxonomy" id="453591"/>
    <lineage>
        <taxon>Archaea</taxon>
        <taxon>Thermoproteota</taxon>
        <taxon>Thermoprotei</taxon>
        <taxon>Desulfurococcales</taxon>
        <taxon>Desulfurococcaceae</taxon>
        <taxon>Ignicoccus</taxon>
    </lineage>
</organism>